<evidence type="ECO:0000256" key="1">
    <source>
        <dbReference type="SAM" id="MobiDB-lite"/>
    </source>
</evidence>
<name>A0A1G4B456_9PEZI</name>
<feature type="compositionally biased region" description="Basic and acidic residues" evidence="1">
    <location>
        <begin position="114"/>
        <end position="124"/>
    </location>
</feature>
<dbReference type="OrthoDB" id="74545at2759"/>
<feature type="domain" description="SWIM-type" evidence="2">
    <location>
        <begin position="180"/>
        <end position="200"/>
    </location>
</feature>
<feature type="compositionally biased region" description="Polar residues" evidence="1">
    <location>
        <begin position="31"/>
        <end position="41"/>
    </location>
</feature>
<dbReference type="STRING" id="1209926.A0A1G4B456"/>
<evidence type="ECO:0000313" key="4">
    <source>
        <dbReference type="Proteomes" id="UP000176998"/>
    </source>
</evidence>
<evidence type="ECO:0000259" key="2">
    <source>
        <dbReference type="Pfam" id="PF04434"/>
    </source>
</evidence>
<keyword evidence="4" id="KW-1185">Reference proteome</keyword>
<organism evidence="3 4">
    <name type="scientific">Colletotrichum orchidophilum</name>
    <dbReference type="NCBI Taxonomy" id="1209926"/>
    <lineage>
        <taxon>Eukaryota</taxon>
        <taxon>Fungi</taxon>
        <taxon>Dikarya</taxon>
        <taxon>Ascomycota</taxon>
        <taxon>Pezizomycotina</taxon>
        <taxon>Sordariomycetes</taxon>
        <taxon>Hypocreomycetidae</taxon>
        <taxon>Glomerellales</taxon>
        <taxon>Glomerellaceae</taxon>
        <taxon>Colletotrichum</taxon>
    </lineage>
</organism>
<feature type="region of interest" description="Disordered" evidence="1">
    <location>
        <begin position="95"/>
        <end position="133"/>
    </location>
</feature>
<dbReference type="RefSeq" id="XP_022473338.1">
    <property type="nucleotide sequence ID" value="XM_022620184.1"/>
</dbReference>
<dbReference type="GeneID" id="34561694"/>
<evidence type="ECO:0000313" key="3">
    <source>
        <dbReference type="EMBL" id="OHE96177.1"/>
    </source>
</evidence>
<dbReference type="GO" id="GO:0008270">
    <property type="term" value="F:zinc ion binding"/>
    <property type="evidence" value="ECO:0007669"/>
    <property type="project" value="InterPro"/>
</dbReference>
<comment type="caution">
    <text evidence="3">The sequence shown here is derived from an EMBL/GenBank/DDBJ whole genome shotgun (WGS) entry which is preliminary data.</text>
</comment>
<feature type="region of interest" description="Disordered" evidence="1">
    <location>
        <begin position="31"/>
        <end position="53"/>
    </location>
</feature>
<dbReference type="AlphaFoldDB" id="A0A1G4B456"/>
<proteinExistence type="predicted"/>
<sequence>MSFSPTSTQPHHLPTPRVLITNLINSLTSAPLPPSANTASIPSGGDAQNPLRTLPQSHRPLLVTLHVLFPSLVLPALDLLDRDLVTRVVPETTTLSAGLREDPTDPAPARQHQHGKDTASDTHEPGSSSPPRLQLSVKDLQHVDESQRDSAAFYLVRSVASTMTRRHHAVATSASASTTYLVQLDAWNCSCANFAYEAFPAVGSGSVGHKAGSDLVIMDADEAGDDSDPGCEVGDWQFGGLSLDGVDDGGVPCCKHLLACLLSQQWGDTLGKYVTDRRVSREEIAGLVADV</sequence>
<dbReference type="Pfam" id="PF04434">
    <property type="entry name" value="SWIM"/>
    <property type="match status" value="1"/>
</dbReference>
<dbReference type="EMBL" id="MJBS01000073">
    <property type="protein sequence ID" value="OHE96177.1"/>
    <property type="molecule type" value="Genomic_DNA"/>
</dbReference>
<protein>
    <recommendedName>
        <fullName evidence="2">SWIM-type domain-containing protein</fullName>
    </recommendedName>
</protein>
<gene>
    <name evidence="3" type="ORF">CORC01_08554</name>
</gene>
<dbReference type="Proteomes" id="UP000176998">
    <property type="component" value="Unassembled WGS sequence"/>
</dbReference>
<dbReference type="InterPro" id="IPR007527">
    <property type="entry name" value="Znf_SWIM"/>
</dbReference>
<reference evidence="3 4" key="1">
    <citation type="submission" date="2016-09" db="EMBL/GenBank/DDBJ databases">
        <authorList>
            <person name="Capua I."/>
            <person name="De Benedictis P."/>
            <person name="Joannis T."/>
            <person name="Lombin L.H."/>
            <person name="Cattoli G."/>
        </authorList>
    </citation>
    <scope>NUCLEOTIDE SEQUENCE [LARGE SCALE GENOMIC DNA]</scope>
    <source>
        <strain evidence="3 4">IMI 309357</strain>
    </source>
</reference>
<accession>A0A1G4B456</accession>